<evidence type="ECO:0000313" key="5">
    <source>
        <dbReference type="Proteomes" id="UP000242180"/>
    </source>
</evidence>
<protein>
    <submittedName>
        <fullName evidence="4">YL1 nuclear protein-domain-containing protein</fullName>
    </submittedName>
</protein>
<gene>
    <name evidence="4" type="ORF">BCR43DRAFT_496734</name>
</gene>
<dbReference type="Pfam" id="PF08265">
    <property type="entry name" value="YL1_C"/>
    <property type="match status" value="1"/>
</dbReference>
<dbReference type="STRING" id="13706.A0A1X2H4I7"/>
<feature type="compositionally biased region" description="Acidic residues" evidence="2">
    <location>
        <begin position="63"/>
        <end position="78"/>
    </location>
</feature>
<dbReference type="InterPro" id="IPR013272">
    <property type="entry name" value="Vps72/YL1_C"/>
</dbReference>
<evidence type="ECO:0000256" key="1">
    <source>
        <dbReference type="ARBA" id="ARBA00006832"/>
    </source>
</evidence>
<evidence type="ECO:0000256" key="2">
    <source>
        <dbReference type="SAM" id="MobiDB-lite"/>
    </source>
</evidence>
<dbReference type="Proteomes" id="UP000242180">
    <property type="component" value="Unassembled WGS sequence"/>
</dbReference>
<organism evidence="4 5">
    <name type="scientific">Syncephalastrum racemosum</name>
    <name type="common">Filamentous fungus</name>
    <dbReference type="NCBI Taxonomy" id="13706"/>
    <lineage>
        <taxon>Eukaryota</taxon>
        <taxon>Fungi</taxon>
        <taxon>Fungi incertae sedis</taxon>
        <taxon>Mucoromycota</taxon>
        <taxon>Mucoromycotina</taxon>
        <taxon>Mucoromycetes</taxon>
        <taxon>Mucorales</taxon>
        <taxon>Syncephalastraceae</taxon>
        <taxon>Syncephalastrum</taxon>
    </lineage>
</organism>
<dbReference type="PANTHER" id="PTHR13275">
    <property type="entry name" value="YL-1 PROTEIN TRANSCRIPTION FACTOR-LIKE 1"/>
    <property type="match status" value="1"/>
</dbReference>
<proteinExistence type="inferred from homology"/>
<dbReference type="GO" id="GO:0005634">
    <property type="term" value="C:nucleus"/>
    <property type="evidence" value="ECO:0007669"/>
    <property type="project" value="TreeGrafter"/>
</dbReference>
<dbReference type="FunCoup" id="A0A1X2H4I7">
    <property type="interactions" value="497"/>
</dbReference>
<evidence type="ECO:0000313" key="4">
    <source>
        <dbReference type="EMBL" id="ORY93329.1"/>
    </source>
</evidence>
<name>A0A1X2H4I7_SYNRA</name>
<feature type="region of interest" description="Disordered" evidence="2">
    <location>
        <begin position="32"/>
        <end position="146"/>
    </location>
</feature>
<evidence type="ECO:0000259" key="3">
    <source>
        <dbReference type="SMART" id="SM00993"/>
    </source>
</evidence>
<feature type="compositionally biased region" description="Polar residues" evidence="2">
    <location>
        <begin position="95"/>
        <end position="112"/>
    </location>
</feature>
<keyword evidence="5" id="KW-1185">Reference proteome</keyword>
<dbReference type="InParanoid" id="A0A1X2H4I7"/>
<feature type="compositionally biased region" description="Polar residues" evidence="2">
    <location>
        <begin position="131"/>
        <end position="141"/>
    </location>
</feature>
<dbReference type="OrthoDB" id="78296at2759"/>
<feature type="compositionally biased region" description="Acidic residues" evidence="2">
    <location>
        <begin position="32"/>
        <end position="55"/>
    </location>
</feature>
<reference evidence="4 5" key="1">
    <citation type="submission" date="2016-07" db="EMBL/GenBank/DDBJ databases">
        <title>Pervasive Adenine N6-methylation of Active Genes in Fungi.</title>
        <authorList>
            <consortium name="DOE Joint Genome Institute"/>
            <person name="Mondo S.J."/>
            <person name="Dannebaum R.O."/>
            <person name="Kuo R.C."/>
            <person name="Labutti K."/>
            <person name="Haridas S."/>
            <person name="Kuo A."/>
            <person name="Salamov A."/>
            <person name="Ahrendt S.R."/>
            <person name="Lipzen A."/>
            <person name="Sullivan W."/>
            <person name="Andreopoulos W.B."/>
            <person name="Clum A."/>
            <person name="Lindquist E."/>
            <person name="Daum C."/>
            <person name="Ramamoorthy G.K."/>
            <person name="Gryganskyi A."/>
            <person name="Culley D."/>
            <person name="Magnuson J.K."/>
            <person name="James T.Y."/>
            <person name="O'Malley M.A."/>
            <person name="Stajich J.E."/>
            <person name="Spatafora J.W."/>
            <person name="Visel A."/>
            <person name="Grigoriev I.V."/>
        </authorList>
    </citation>
    <scope>NUCLEOTIDE SEQUENCE [LARGE SCALE GENOMIC DNA]</scope>
    <source>
        <strain evidence="4 5">NRRL 2496</strain>
    </source>
</reference>
<dbReference type="SMART" id="SM00993">
    <property type="entry name" value="YL1_C"/>
    <property type="match status" value="1"/>
</dbReference>
<sequence length="410" mass="47474">MSFVQQRERRSNAGNRMRALLDQEIDMVELFEDTGSDDEEFEKEEDDEEAEDIVDSDFHTESSDEEDIAREEGNEEDKEIAREERQERKRAEQKVTLTASKRQPARRSQPTYQERQRRRQERRLALDQGPKRQSSRATTVKSRLYTEEQIQTKLDQMAARAPKPAPLAKKPQMTQEQLLAEAAHTEEHNRASLNKWQALEAERKAAARKKTAQRIKGPFIRYHSYTDGRPDQRPRKRKLFMISFDDSSNTNVSEEINDPQALAWHQQHDWDTSAMEGRTVISFMNDKPLTQKSNVDHLTDKELDRLELIPELANWVDREPMPVQPLLCPVTGQVARYRDPKTQVPFANLEAYRVIQSCLAQEVPWSPEIGVYLGNERGAAGVPAGWDDLAQYGSLQPRTNQKPSRHQTRT</sequence>
<dbReference type="Pfam" id="PF05764">
    <property type="entry name" value="YL1"/>
    <property type="match status" value="1"/>
</dbReference>
<dbReference type="PANTHER" id="PTHR13275:SF4">
    <property type="entry name" value="VACUOLAR PROTEIN SORTING-ASSOCIATED PROTEIN 72 HOMOLOG"/>
    <property type="match status" value="1"/>
</dbReference>
<dbReference type="InterPro" id="IPR046757">
    <property type="entry name" value="YL1_N"/>
</dbReference>
<feature type="compositionally biased region" description="Basic and acidic residues" evidence="2">
    <location>
        <begin position="79"/>
        <end position="93"/>
    </location>
</feature>
<dbReference type="EMBL" id="MCGN01000009">
    <property type="protein sequence ID" value="ORY93329.1"/>
    <property type="molecule type" value="Genomic_DNA"/>
</dbReference>
<comment type="caution">
    <text evidence="4">The sequence shown here is derived from an EMBL/GenBank/DDBJ whole genome shotgun (WGS) entry which is preliminary data.</text>
</comment>
<comment type="similarity">
    <text evidence="1">Belongs to the VPS72/YL1 family.</text>
</comment>
<dbReference type="AlphaFoldDB" id="A0A1X2H4I7"/>
<dbReference type="OMA" id="MSFVQQR"/>
<feature type="domain" description="Vps72/YL1 C-terminal" evidence="3">
    <location>
        <begin position="326"/>
        <end position="355"/>
    </location>
</feature>
<accession>A0A1X2H4I7</accession>